<name>A0A7J7EG68_DICBM</name>
<dbReference type="GO" id="GO:0047057">
    <property type="term" value="F:vitamin-K-epoxide reductase (warfarin-sensitive) activity"/>
    <property type="evidence" value="ECO:0007669"/>
    <property type="project" value="UniProtKB-EC"/>
</dbReference>
<evidence type="ECO:0000256" key="12">
    <source>
        <dbReference type="SAM" id="Phobius"/>
    </source>
</evidence>
<keyword evidence="5" id="KW-0874">Quinone</keyword>
<dbReference type="EMBL" id="JACDTQ010003204">
    <property type="protein sequence ID" value="KAF5914671.1"/>
    <property type="molecule type" value="Genomic_DNA"/>
</dbReference>
<evidence type="ECO:0000256" key="2">
    <source>
        <dbReference type="ARBA" id="ARBA00006214"/>
    </source>
</evidence>
<evidence type="ECO:0000313" key="15">
    <source>
        <dbReference type="Proteomes" id="UP000551758"/>
    </source>
</evidence>
<dbReference type="SMART" id="SM00756">
    <property type="entry name" value="VKc"/>
    <property type="match status" value="1"/>
</dbReference>
<evidence type="ECO:0000313" key="14">
    <source>
        <dbReference type="EMBL" id="KAF5914671.1"/>
    </source>
</evidence>
<reference evidence="14 15" key="1">
    <citation type="journal article" date="2020" name="Mol. Biol. Evol.">
        <title>Interspecific Gene Flow and the Evolution of Specialization in Black and White Rhinoceros.</title>
        <authorList>
            <person name="Moodley Y."/>
            <person name="Westbury M.V."/>
            <person name="Russo I.M."/>
            <person name="Gopalakrishnan S."/>
            <person name="Rakotoarivelo A."/>
            <person name="Olsen R.A."/>
            <person name="Prost S."/>
            <person name="Tunstall T."/>
            <person name="Ryder O.A."/>
            <person name="Dalen L."/>
            <person name="Bruford M.W."/>
        </authorList>
    </citation>
    <scope>NUCLEOTIDE SEQUENCE [LARGE SCALE GENOMIC DNA]</scope>
    <source>
        <strain evidence="14">SBR-YM</strain>
        <tissue evidence="14">Skin</tissue>
    </source>
</reference>
<keyword evidence="8" id="KW-0560">Oxidoreductase</keyword>
<keyword evidence="9 12" id="KW-0472">Membrane</keyword>
<evidence type="ECO:0000256" key="7">
    <source>
        <dbReference type="ARBA" id="ARBA00022989"/>
    </source>
</evidence>
<dbReference type="AlphaFoldDB" id="A0A7J7EG68"/>
<evidence type="ECO:0000256" key="11">
    <source>
        <dbReference type="ARBA" id="ARBA00023284"/>
    </source>
</evidence>
<keyword evidence="11" id="KW-0676">Redox-active center</keyword>
<dbReference type="GO" id="GO:0048038">
    <property type="term" value="F:quinone binding"/>
    <property type="evidence" value="ECO:0007669"/>
    <property type="project" value="UniProtKB-KW"/>
</dbReference>
<sequence length="256" mass="28227">MELGIREGRDRPQEALVRQEEMAEQARRIGGYSPNDAEHAYQVLGTTNWVRECETRQANRPGRGAGKGVAISCSASAPWRVPLELAPRAGPEDMGATWRSPGWVRLALCLAGLILSLYALHVKAARARDKDYRALCDVGTAISCSRVFSSRWGRGFGLVEHLLGPDSIFNQSNSIFGCIFYTLQLLLGCLRARWASILLVLSSLVSLAGSVYLAWILFFVLYDFCIVCITTYAINVGLMMLSFREVQGPQGKVKGH</sequence>
<dbReference type="CDD" id="cd12917">
    <property type="entry name" value="VKOR_euk"/>
    <property type="match status" value="1"/>
</dbReference>
<gene>
    <name evidence="14" type="ORF">HPG69_005168</name>
</gene>
<proteinExistence type="inferred from homology"/>
<feature type="domain" description="Vitamin K epoxide reductase" evidence="13">
    <location>
        <begin position="98"/>
        <end position="246"/>
    </location>
</feature>
<dbReference type="FunFam" id="1.20.1440.130:FF:000001">
    <property type="entry name" value="Vitamin K epoxide reductase complex subunit 1-like 1"/>
    <property type="match status" value="1"/>
</dbReference>
<comment type="subcellular location">
    <subcellularLocation>
        <location evidence="1">Endoplasmic reticulum membrane</location>
        <topology evidence="1">Multi-pass membrane protein</topology>
    </subcellularLocation>
</comment>
<dbReference type="PANTHER" id="PTHR14519:SF8">
    <property type="entry name" value="VITAMIN K EPOXIDE REDUCTASE COMPLEX SUBUNIT 1"/>
    <property type="match status" value="1"/>
</dbReference>
<dbReference type="GO" id="GO:0042373">
    <property type="term" value="P:vitamin K metabolic process"/>
    <property type="evidence" value="ECO:0007669"/>
    <property type="project" value="InterPro"/>
</dbReference>
<comment type="similarity">
    <text evidence="2">Belongs to the VKOR family.</text>
</comment>
<evidence type="ECO:0000256" key="1">
    <source>
        <dbReference type="ARBA" id="ARBA00004477"/>
    </source>
</evidence>
<keyword evidence="7 12" id="KW-1133">Transmembrane helix</keyword>
<accession>A0A7J7EG68</accession>
<feature type="transmembrane region" description="Helical" evidence="12">
    <location>
        <begin position="221"/>
        <end position="243"/>
    </location>
</feature>
<dbReference type="InterPro" id="IPR012932">
    <property type="entry name" value="VKOR"/>
</dbReference>
<comment type="caution">
    <text evidence="14">The sequence shown here is derived from an EMBL/GenBank/DDBJ whole genome shotgun (WGS) entry which is preliminary data.</text>
</comment>
<feature type="transmembrane region" description="Helical" evidence="12">
    <location>
        <begin position="102"/>
        <end position="120"/>
    </location>
</feature>
<keyword evidence="15" id="KW-1185">Reference proteome</keyword>
<evidence type="ECO:0000256" key="3">
    <source>
        <dbReference type="ARBA" id="ARBA00012278"/>
    </source>
</evidence>
<keyword evidence="4 12" id="KW-0812">Transmembrane</keyword>
<dbReference type="Proteomes" id="UP000551758">
    <property type="component" value="Unassembled WGS sequence"/>
</dbReference>
<dbReference type="Pfam" id="PF07884">
    <property type="entry name" value="VKOR"/>
    <property type="match status" value="1"/>
</dbReference>
<evidence type="ECO:0000256" key="10">
    <source>
        <dbReference type="ARBA" id="ARBA00023157"/>
    </source>
</evidence>
<evidence type="ECO:0000259" key="13">
    <source>
        <dbReference type="SMART" id="SM00756"/>
    </source>
</evidence>
<evidence type="ECO:0000256" key="4">
    <source>
        <dbReference type="ARBA" id="ARBA00022692"/>
    </source>
</evidence>
<dbReference type="GO" id="GO:0007596">
    <property type="term" value="P:blood coagulation"/>
    <property type="evidence" value="ECO:0007669"/>
    <property type="project" value="TreeGrafter"/>
</dbReference>
<evidence type="ECO:0000256" key="9">
    <source>
        <dbReference type="ARBA" id="ARBA00023136"/>
    </source>
</evidence>
<dbReference type="Gene3D" id="1.20.1440.130">
    <property type="entry name" value="VKOR domain"/>
    <property type="match status" value="1"/>
</dbReference>
<protein>
    <recommendedName>
        <fullName evidence="3">vitamin-K-epoxide reductase (warfarin-sensitive)</fullName>
        <ecNumber evidence="3">1.17.4.4</ecNumber>
    </recommendedName>
</protein>
<dbReference type="PANTHER" id="PTHR14519">
    <property type="entry name" value="VITAMIN K EPOXIDE REDUCTASE COMPLEX, SUBUNIT 1"/>
    <property type="match status" value="1"/>
</dbReference>
<feature type="transmembrane region" description="Helical" evidence="12">
    <location>
        <begin position="194"/>
        <end position="215"/>
    </location>
</feature>
<organism evidence="14 15">
    <name type="scientific">Diceros bicornis minor</name>
    <name type="common">South-central black rhinoceros</name>
    <dbReference type="NCBI Taxonomy" id="77932"/>
    <lineage>
        <taxon>Eukaryota</taxon>
        <taxon>Metazoa</taxon>
        <taxon>Chordata</taxon>
        <taxon>Craniata</taxon>
        <taxon>Vertebrata</taxon>
        <taxon>Euteleostomi</taxon>
        <taxon>Mammalia</taxon>
        <taxon>Eutheria</taxon>
        <taxon>Laurasiatheria</taxon>
        <taxon>Perissodactyla</taxon>
        <taxon>Rhinocerotidae</taxon>
        <taxon>Diceros</taxon>
    </lineage>
</organism>
<evidence type="ECO:0000256" key="6">
    <source>
        <dbReference type="ARBA" id="ARBA00022824"/>
    </source>
</evidence>
<dbReference type="InterPro" id="IPR042406">
    <property type="entry name" value="VKORC1/VKORC1L1"/>
</dbReference>
<keyword evidence="6" id="KW-0256">Endoplasmic reticulum</keyword>
<dbReference type="EC" id="1.17.4.4" evidence="3"/>
<dbReference type="GO" id="GO:0005789">
    <property type="term" value="C:endoplasmic reticulum membrane"/>
    <property type="evidence" value="ECO:0007669"/>
    <property type="project" value="UniProtKB-SubCell"/>
</dbReference>
<evidence type="ECO:0000256" key="8">
    <source>
        <dbReference type="ARBA" id="ARBA00023002"/>
    </source>
</evidence>
<evidence type="ECO:0000256" key="5">
    <source>
        <dbReference type="ARBA" id="ARBA00022719"/>
    </source>
</evidence>
<keyword evidence="10" id="KW-1015">Disulfide bond</keyword>
<dbReference type="InterPro" id="IPR038354">
    <property type="entry name" value="VKOR_sf"/>
</dbReference>